<protein>
    <submittedName>
        <fullName evidence="14">TMEM175 family protein</fullName>
    </submittedName>
</protein>
<comment type="catalytic activity">
    <reaction evidence="12">
        <text>K(+)(in) = K(+)(out)</text>
        <dbReference type="Rhea" id="RHEA:29463"/>
        <dbReference type="ChEBI" id="CHEBI:29103"/>
    </reaction>
</comment>
<dbReference type="EMBL" id="JBHUFB010000009">
    <property type="protein sequence ID" value="MFD1812497.1"/>
    <property type="molecule type" value="Genomic_DNA"/>
</dbReference>
<evidence type="ECO:0000256" key="3">
    <source>
        <dbReference type="ARBA" id="ARBA00022448"/>
    </source>
</evidence>
<comment type="caution">
    <text evidence="14">The sequence shown here is derived from an EMBL/GenBank/DDBJ whole genome shotgun (WGS) entry which is preliminary data.</text>
</comment>
<evidence type="ECO:0000313" key="15">
    <source>
        <dbReference type="Proteomes" id="UP001597286"/>
    </source>
</evidence>
<dbReference type="Proteomes" id="UP001597286">
    <property type="component" value="Unassembled WGS sequence"/>
</dbReference>
<feature type="transmembrane region" description="Helical" evidence="13">
    <location>
        <begin position="113"/>
        <end position="132"/>
    </location>
</feature>
<keyword evidence="5 13" id="KW-0812">Transmembrane</keyword>
<keyword evidence="15" id="KW-1185">Reference proteome</keyword>
<dbReference type="Pfam" id="PF06736">
    <property type="entry name" value="TMEM175"/>
    <property type="match status" value="1"/>
</dbReference>
<keyword evidence="11" id="KW-0407">Ion channel</keyword>
<evidence type="ECO:0000256" key="7">
    <source>
        <dbReference type="ARBA" id="ARBA00022958"/>
    </source>
</evidence>
<evidence type="ECO:0000256" key="13">
    <source>
        <dbReference type="SAM" id="Phobius"/>
    </source>
</evidence>
<feature type="transmembrane region" description="Helical" evidence="13">
    <location>
        <begin position="12"/>
        <end position="32"/>
    </location>
</feature>
<evidence type="ECO:0000256" key="1">
    <source>
        <dbReference type="ARBA" id="ARBA00004141"/>
    </source>
</evidence>
<dbReference type="PANTHER" id="PTHR31462">
    <property type="entry name" value="ENDOSOMAL/LYSOSOMAL POTASSIUM CHANNEL TMEM175"/>
    <property type="match status" value="1"/>
</dbReference>
<evidence type="ECO:0000256" key="9">
    <source>
        <dbReference type="ARBA" id="ARBA00023065"/>
    </source>
</evidence>
<name>A0ABW4P1Z1_9NOCA</name>
<dbReference type="PANTHER" id="PTHR31462:SF5">
    <property type="entry name" value="ENDOSOMAL_LYSOSOMAL PROTON CHANNEL TMEM175"/>
    <property type="match status" value="1"/>
</dbReference>
<gene>
    <name evidence="14" type="ORF">ACFSJG_09755</name>
</gene>
<proteinExistence type="inferred from homology"/>
<evidence type="ECO:0000256" key="4">
    <source>
        <dbReference type="ARBA" id="ARBA00022538"/>
    </source>
</evidence>
<reference evidence="15" key="1">
    <citation type="journal article" date="2019" name="Int. J. Syst. Evol. Microbiol.">
        <title>The Global Catalogue of Microorganisms (GCM) 10K type strain sequencing project: providing services to taxonomists for standard genome sequencing and annotation.</title>
        <authorList>
            <consortium name="The Broad Institute Genomics Platform"/>
            <consortium name="The Broad Institute Genome Sequencing Center for Infectious Disease"/>
            <person name="Wu L."/>
            <person name="Ma J."/>
        </authorList>
    </citation>
    <scope>NUCLEOTIDE SEQUENCE [LARGE SCALE GENOMIC DNA]</scope>
    <source>
        <strain evidence="15">DT72</strain>
    </source>
</reference>
<keyword evidence="4" id="KW-0633">Potassium transport</keyword>
<keyword evidence="3" id="KW-0813">Transport</keyword>
<evidence type="ECO:0000256" key="5">
    <source>
        <dbReference type="ARBA" id="ARBA00022692"/>
    </source>
</evidence>
<feature type="transmembrane region" description="Helical" evidence="13">
    <location>
        <begin position="178"/>
        <end position="198"/>
    </location>
</feature>
<dbReference type="RefSeq" id="WP_378484998.1">
    <property type="nucleotide sequence ID" value="NZ_JBHUFB010000009.1"/>
</dbReference>
<comment type="subcellular location">
    <subcellularLocation>
        <location evidence="1">Membrane</location>
        <topology evidence="1">Multi-pass membrane protein</topology>
    </subcellularLocation>
</comment>
<feature type="transmembrane region" description="Helical" evidence="13">
    <location>
        <begin position="52"/>
        <end position="70"/>
    </location>
</feature>
<feature type="transmembrane region" description="Helical" evidence="13">
    <location>
        <begin position="82"/>
        <end position="101"/>
    </location>
</feature>
<sequence length="208" mass="22923">MDTQRGFERLVNFSDAVVAIAATLLVLPLVEIVAPERDLSVRELLAEHRSDLFAFVLGFLVIYQLWLLHHGLFRNLRGYDSALIWTNFVWLLSIVFLPFATKLLARGEGFERGTAALYIGTIAVAVAMITAARIVVVRHPELEFDDARGSTRVLPSAVATGIAFAALALSLLFPAVGIWFLVAFAFSGVITDLIRRVVSSRRGSERVP</sequence>
<evidence type="ECO:0000256" key="11">
    <source>
        <dbReference type="ARBA" id="ARBA00023303"/>
    </source>
</evidence>
<keyword evidence="9" id="KW-0406">Ion transport</keyword>
<dbReference type="InterPro" id="IPR010617">
    <property type="entry name" value="TMEM175-like"/>
</dbReference>
<evidence type="ECO:0000256" key="2">
    <source>
        <dbReference type="ARBA" id="ARBA00006920"/>
    </source>
</evidence>
<evidence type="ECO:0000256" key="6">
    <source>
        <dbReference type="ARBA" id="ARBA00022826"/>
    </source>
</evidence>
<keyword evidence="8 13" id="KW-1133">Transmembrane helix</keyword>
<feature type="transmembrane region" description="Helical" evidence="13">
    <location>
        <begin position="153"/>
        <end position="172"/>
    </location>
</feature>
<keyword evidence="10 13" id="KW-0472">Membrane</keyword>
<evidence type="ECO:0000256" key="10">
    <source>
        <dbReference type="ARBA" id="ARBA00023136"/>
    </source>
</evidence>
<organism evidence="14 15">
    <name type="scientific">Rhodococcus gannanensis</name>
    <dbReference type="NCBI Taxonomy" id="1960308"/>
    <lineage>
        <taxon>Bacteria</taxon>
        <taxon>Bacillati</taxon>
        <taxon>Actinomycetota</taxon>
        <taxon>Actinomycetes</taxon>
        <taxon>Mycobacteriales</taxon>
        <taxon>Nocardiaceae</taxon>
        <taxon>Rhodococcus</taxon>
    </lineage>
</organism>
<evidence type="ECO:0000313" key="14">
    <source>
        <dbReference type="EMBL" id="MFD1812497.1"/>
    </source>
</evidence>
<keyword evidence="6" id="KW-0631">Potassium channel</keyword>
<evidence type="ECO:0000256" key="12">
    <source>
        <dbReference type="ARBA" id="ARBA00034430"/>
    </source>
</evidence>
<comment type="similarity">
    <text evidence="2">Belongs to the TMEM175 family.</text>
</comment>
<accession>A0ABW4P1Z1</accession>
<keyword evidence="7" id="KW-0630">Potassium</keyword>
<evidence type="ECO:0000256" key="8">
    <source>
        <dbReference type="ARBA" id="ARBA00022989"/>
    </source>
</evidence>